<dbReference type="Proteomes" id="UP001384579">
    <property type="component" value="Unassembled WGS sequence"/>
</dbReference>
<gene>
    <name evidence="2" type="ORF">WMG39_19360</name>
</gene>
<dbReference type="InterPro" id="IPR025587">
    <property type="entry name" value="DUF4351"/>
</dbReference>
<sequence length="300" mass="34217">MSFIDPRTDFAFKKIFASAESKPILISFLNGLIYQGNPTIQDLQIIDPYQAGKLMGLKDTYLDVKATLDNGTIVVIEMQVLNVKAFEKRIAYNAAKAYANQLMTGKGYLQLDPVIALTITDFTLFNNTNKVISRFSFREEEEHFDYLFPVMTLIFVELPKFNKSLAELESLADKWIYFIKEAPSLEMVPESLETNSAIQQAFSIANSTNLSRQELDELEAQVFYFQDQQRFREEALEAGLQQGLQQGKSNLVLRLLTQKLGTLEESIQARVLQLSSEKLDSLTECLFDFNTVDNLVNWLQ</sequence>
<proteinExistence type="predicted"/>
<evidence type="ECO:0000259" key="1">
    <source>
        <dbReference type="Pfam" id="PF14261"/>
    </source>
</evidence>
<comment type="caution">
    <text evidence="2">The sequence shown here is derived from an EMBL/GenBank/DDBJ whole genome shotgun (WGS) entry which is preliminary data.</text>
</comment>
<organism evidence="2 3">
    <name type="scientific">Microcoleus anatoxicus PTRS2</name>
    <dbReference type="NCBI Taxonomy" id="2705321"/>
    <lineage>
        <taxon>Bacteria</taxon>
        <taxon>Bacillati</taxon>
        <taxon>Cyanobacteriota</taxon>
        <taxon>Cyanophyceae</taxon>
        <taxon>Oscillatoriophycideae</taxon>
        <taxon>Oscillatoriales</taxon>
        <taxon>Microcoleaceae</taxon>
        <taxon>Microcoleus</taxon>
        <taxon>Microcoleus anatoxicus</taxon>
    </lineage>
</organism>
<dbReference type="Pfam" id="PF12784">
    <property type="entry name" value="PDDEXK_2"/>
    <property type="match status" value="1"/>
</dbReference>
<dbReference type="PANTHER" id="PTHR41317:SF1">
    <property type="entry name" value="PD-(D_E)XK NUCLEASE FAMILY TRANSPOSASE"/>
    <property type="match status" value="1"/>
</dbReference>
<dbReference type="InterPro" id="IPR010106">
    <property type="entry name" value="RpnA"/>
</dbReference>
<keyword evidence="3" id="KW-1185">Reference proteome</keyword>
<evidence type="ECO:0000313" key="2">
    <source>
        <dbReference type="EMBL" id="MEK0186992.1"/>
    </source>
</evidence>
<dbReference type="PANTHER" id="PTHR41317">
    <property type="entry name" value="PD-(D_E)XK NUCLEASE FAMILY TRANSPOSASE"/>
    <property type="match status" value="1"/>
</dbReference>
<accession>A0ABU8YRJ7</accession>
<reference evidence="2 3" key="1">
    <citation type="journal article" date="2020" name="Harmful Algae">
        <title>Molecular and morphological characterization of a novel dihydroanatoxin-a producing Microcoleus species (cyanobacteria) from the Russian River, California, USA.</title>
        <authorList>
            <person name="Conklin K.Y."/>
            <person name="Stancheva R."/>
            <person name="Otten T.G."/>
            <person name="Fadness R."/>
            <person name="Boyer G.L."/>
            <person name="Read B."/>
            <person name="Zhang X."/>
            <person name="Sheath R.G."/>
        </authorList>
    </citation>
    <scope>NUCLEOTIDE SEQUENCE [LARGE SCALE GENOMIC DNA]</scope>
    <source>
        <strain evidence="2 3">PTRS2</strain>
    </source>
</reference>
<feature type="domain" description="DUF4351" evidence="1">
    <location>
        <begin position="241"/>
        <end position="299"/>
    </location>
</feature>
<evidence type="ECO:0000313" key="3">
    <source>
        <dbReference type="Proteomes" id="UP001384579"/>
    </source>
</evidence>
<dbReference type="RefSeq" id="WP_340518673.1">
    <property type="nucleotide sequence ID" value="NZ_JBBLXS010000289.1"/>
</dbReference>
<dbReference type="EMBL" id="JBBLXS010000289">
    <property type="protein sequence ID" value="MEK0186992.1"/>
    <property type="molecule type" value="Genomic_DNA"/>
</dbReference>
<name>A0ABU8YRJ7_9CYAN</name>
<protein>
    <submittedName>
        <fullName evidence="2">Rpn family recombination-promoting nuclease/putative transposase</fullName>
    </submittedName>
</protein>
<dbReference type="Pfam" id="PF14261">
    <property type="entry name" value="DUF4351"/>
    <property type="match status" value="1"/>
</dbReference>
<dbReference type="NCBIfam" id="TIGR01784">
    <property type="entry name" value="T_den_put_tspse"/>
    <property type="match status" value="1"/>
</dbReference>